<keyword evidence="1" id="KW-0378">Hydrolase</keyword>
<dbReference type="InterPro" id="IPR007781">
    <property type="entry name" value="NAGLU"/>
</dbReference>
<dbReference type="InterPro" id="IPR029018">
    <property type="entry name" value="Hex-like_dom2"/>
</dbReference>
<feature type="domain" description="Alpha-N-acetylglucosaminidase N-terminal" evidence="4">
    <location>
        <begin position="98"/>
        <end position="154"/>
    </location>
</feature>
<dbReference type="AlphaFoldDB" id="A0A8T4IKI9"/>
<feature type="domain" description="Alpha-N-acetylglucosaminidase tim-barrel" evidence="3">
    <location>
        <begin position="168"/>
        <end position="488"/>
    </location>
</feature>
<proteinExistence type="predicted"/>
<comment type="caution">
    <text evidence="6">The sequence shown here is derived from an EMBL/GenBank/DDBJ whole genome shotgun (WGS) entry which is preliminary data.</text>
</comment>
<gene>
    <name evidence="6" type="ORF">KDA82_06150</name>
</gene>
<dbReference type="Gene3D" id="3.30.379.10">
    <property type="entry name" value="Chitobiase/beta-hexosaminidase domain 2-like"/>
    <property type="match status" value="1"/>
</dbReference>
<dbReference type="Pfam" id="PF12972">
    <property type="entry name" value="NAGLU_C"/>
    <property type="match status" value="2"/>
</dbReference>
<dbReference type="InterPro" id="IPR024732">
    <property type="entry name" value="NAGLU_C"/>
</dbReference>
<name>A0A8T4IKI9_9ACTN</name>
<feature type="domain" description="Alpha-N-acetylglucosaminidase C-terminal" evidence="5">
    <location>
        <begin position="497"/>
        <end position="661"/>
    </location>
</feature>
<dbReference type="PANTHER" id="PTHR12872">
    <property type="entry name" value="ALPHA-N-ACETYLGLUCOSAMINIDASE"/>
    <property type="match status" value="1"/>
</dbReference>
<dbReference type="Pfam" id="PF12971">
    <property type="entry name" value="NAGLU_N"/>
    <property type="match status" value="1"/>
</dbReference>
<reference evidence="6" key="1">
    <citation type="submission" date="2021-04" db="EMBL/GenBank/DDBJ databases">
        <title>Sequencing of actinobacteria type strains.</title>
        <authorList>
            <person name="Nguyen G.-S."/>
            <person name="Wentzel A."/>
        </authorList>
    </citation>
    <scope>NUCLEOTIDE SEQUENCE</scope>
    <source>
        <strain evidence="6">DSM 42095</strain>
    </source>
</reference>
<accession>A0A8T4IKI9</accession>
<evidence type="ECO:0000259" key="4">
    <source>
        <dbReference type="Pfam" id="PF12971"/>
    </source>
</evidence>
<dbReference type="Gene3D" id="2.60.120.200">
    <property type="match status" value="1"/>
</dbReference>
<evidence type="ECO:0000259" key="3">
    <source>
        <dbReference type="Pfam" id="PF05089"/>
    </source>
</evidence>
<dbReference type="GO" id="GO:0005975">
    <property type="term" value="P:carbohydrate metabolic process"/>
    <property type="evidence" value="ECO:0007669"/>
    <property type="project" value="UniProtKB-ARBA"/>
</dbReference>
<evidence type="ECO:0000313" key="6">
    <source>
        <dbReference type="EMBL" id="MBR7672611.1"/>
    </source>
</evidence>
<evidence type="ECO:0000256" key="2">
    <source>
        <dbReference type="SAM" id="MobiDB-lite"/>
    </source>
</evidence>
<dbReference type="InterPro" id="IPR024240">
    <property type="entry name" value="NAGLU_N"/>
</dbReference>
<dbReference type="PANTHER" id="PTHR12872:SF1">
    <property type="entry name" value="ALPHA-N-ACETYLGLUCOSAMINIDASE"/>
    <property type="match status" value="1"/>
</dbReference>
<feature type="compositionally biased region" description="Basic and acidic residues" evidence="2">
    <location>
        <begin position="87"/>
        <end position="105"/>
    </location>
</feature>
<dbReference type="EMBL" id="JAGSMN010000118">
    <property type="protein sequence ID" value="MBR7672611.1"/>
    <property type="molecule type" value="Genomic_DNA"/>
</dbReference>
<dbReference type="Pfam" id="PF05089">
    <property type="entry name" value="NAGLU"/>
    <property type="match status" value="1"/>
</dbReference>
<keyword evidence="7" id="KW-1185">Reference proteome</keyword>
<feature type="compositionally biased region" description="Gly residues" evidence="2">
    <location>
        <begin position="54"/>
        <end position="79"/>
    </location>
</feature>
<feature type="compositionally biased region" description="Gly residues" evidence="2">
    <location>
        <begin position="7"/>
        <end position="46"/>
    </location>
</feature>
<dbReference type="InterPro" id="IPR024733">
    <property type="entry name" value="NAGLU_tim-barrel"/>
</dbReference>
<evidence type="ECO:0000256" key="1">
    <source>
        <dbReference type="ARBA" id="ARBA00022801"/>
    </source>
</evidence>
<evidence type="ECO:0000259" key="5">
    <source>
        <dbReference type="Pfam" id="PF12972"/>
    </source>
</evidence>
<evidence type="ECO:0000313" key="7">
    <source>
        <dbReference type="Proteomes" id="UP000675554"/>
    </source>
</evidence>
<dbReference type="Proteomes" id="UP000675554">
    <property type="component" value="Unassembled WGS sequence"/>
</dbReference>
<dbReference type="Gene3D" id="1.20.120.670">
    <property type="entry name" value="N-acetyl-b-d-glucoasminidase"/>
    <property type="match status" value="1"/>
</dbReference>
<organism evidence="6 7">
    <name type="scientific">Streptomyces daliensis</name>
    <dbReference type="NCBI Taxonomy" id="299421"/>
    <lineage>
        <taxon>Bacteria</taxon>
        <taxon>Bacillati</taxon>
        <taxon>Actinomycetota</taxon>
        <taxon>Actinomycetes</taxon>
        <taxon>Kitasatosporales</taxon>
        <taxon>Streptomycetaceae</taxon>
        <taxon>Streptomyces</taxon>
    </lineage>
</organism>
<protein>
    <submittedName>
        <fullName evidence="6">Alpha-N-acetylglucosaminidase C-terminal domain-containing protein</fullName>
    </submittedName>
</protein>
<dbReference type="GO" id="GO:0016787">
    <property type="term" value="F:hydrolase activity"/>
    <property type="evidence" value="ECO:0007669"/>
    <property type="project" value="UniProtKB-KW"/>
</dbReference>
<feature type="region of interest" description="Disordered" evidence="2">
    <location>
        <begin position="1"/>
        <end position="105"/>
    </location>
</feature>
<dbReference type="Gene3D" id="3.20.20.80">
    <property type="entry name" value="Glycosidases"/>
    <property type="match status" value="1"/>
</dbReference>
<sequence length="1120" mass="120821">MTDSGGASTGGNTGGSTGGDTGGSTGGDTGSGDTGGEPGADPGGDPGSADTGGADTGGDSGSADTGGGDADGWVGGGSGDWFDDTSDEKGGDRSRKAQGPRERFRVTGTAGAIEIAGTGPVAVLTGLHWYLKYTCAAHISWAGTQLDLPKTLPAPAETYEREATVPHRFALNDTHDGYTAPYADWPHWERFIDVLAVHGCNRVLVTVGSEAVYHRLLKDFGYSDAEARAWIPAPSHQPWWLLQNMAEYGGPISAGLLKRRTELAQRIVKRMRELGMSPVLPGYFGTVPGDFAKRNSGGRTIPQGTWNGLPRPAWLDPRTKVFRKVADAFYRHQRTLFGEIGHVKMDLLHEGGDPGDVPVPEAARAVEDALHRSVRDATWVILGWQENPRREVLEGVSRKERMLIVDGLSDLERVTDREKDWGGVPYAFGTIPNFGGRTTLGAKTHMWTERFTQWRDRQGSALAGTAYMPEATHRDPAAFELFSELAWRREAVDRKAWFDDYARLRYGGDDSAARRALTALRDTAYEISSTDGRPHDSIFAARPSLEARSGTYFATHTPAFDLPDFDGALAGLLAVKQPLRGSDAYRYDLADAARQALANRSWLLIGQLQSAYRAKDTAAFRKLATLWLKLMQLSEDITGTHRSFLLGPWLEAARNMAGSAAPGRAREEPMSAAMDPWAGAWAEGGGHATADEMAAAQERFAASERKAASERAALERTARVLITTWADRPAADPGRLANYANRDWHGLIGDFHLPQWRAYLEELEEALKQDRAPKSFDWYALEEPWTKKTDTHALRPVGDTHRTAQRVHDALAKAPYQGSLSVTADPPALPAGGDGELKAVFRNENGLRATGAVDLSLTGLDGAKPQDPTSVKRVGPGARATVRWRVPAPDRPLKRPLEPLPYKLTVEYGPEGESRVRTRHDGTLYVGGPLDRSLRTATSNDAVFGQLKDRFAINGAGKDLWKGTEEFGTVYREGALRDGDSVTAKVTSQEATGPWARAGLVARNTLAAPGGQRAADTSPGFVNLAVTPANGVALSYDSDGDGTLDTYKRVTGVKAPVTLRLSRKGNAFKGELSTDDGKSWREVATVKVPQASDAMDAGLFMTATNGGSAARGQAEFSAWH</sequence>
<feature type="domain" description="Alpha-N-acetylglucosaminidase C-terminal" evidence="5">
    <location>
        <begin position="707"/>
        <end position="809"/>
    </location>
</feature>